<protein>
    <submittedName>
        <fullName evidence="3">Uncharacterized protein</fullName>
    </submittedName>
</protein>
<keyword evidence="2" id="KW-0732">Signal</keyword>
<feature type="signal peptide" evidence="2">
    <location>
        <begin position="1"/>
        <end position="27"/>
    </location>
</feature>
<organism evidence="3 4">
    <name type="scientific">Eptatretus burgeri</name>
    <name type="common">Inshore hagfish</name>
    <dbReference type="NCBI Taxonomy" id="7764"/>
    <lineage>
        <taxon>Eukaryota</taxon>
        <taxon>Metazoa</taxon>
        <taxon>Chordata</taxon>
        <taxon>Craniata</taxon>
        <taxon>Vertebrata</taxon>
        <taxon>Cyclostomata</taxon>
        <taxon>Myxini</taxon>
        <taxon>Myxiniformes</taxon>
        <taxon>Myxinidae</taxon>
        <taxon>Eptatretinae</taxon>
        <taxon>Eptatretus</taxon>
    </lineage>
</organism>
<dbReference type="Proteomes" id="UP000694388">
    <property type="component" value="Unplaced"/>
</dbReference>
<evidence type="ECO:0000313" key="3">
    <source>
        <dbReference type="Ensembl" id="ENSEBUP00000005380.1"/>
    </source>
</evidence>
<keyword evidence="4" id="KW-1185">Reference proteome</keyword>
<feature type="region of interest" description="Disordered" evidence="1">
    <location>
        <begin position="101"/>
        <end position="121"/>
    </location>
</feature>
<evidence type="ECO:0000256" key="1">
    <source>
        <dbReference type="SAM" id="MobiDB-lite"/>
    </source>
</evidence>
<evidence type="ECO:0000256" key="2">
    <source>
        <dbReference type="SAM" id="SignalP"/>
    </source>
</evidence>
<dbReference type="AlphaFoldDB" id="A0A8C4NBU2"/>
<proteinExistence type="predicted"/>
<name>A0A8C4NBU2_EPTBU</name>
<feature type="chain" id="PRO_5034886343" evidence="2">
    <location>
        <begin position="28"/>
        <end position="189"/>
    </location>
</feature>
<reference evidence="3" key="2">
    <citation type="submission" date="2025-09" db="UniProtKB">
        <authorList>
            <consortium name="Ensembl"/>
        </authorList>
    </citation>
    <scope>IDENTIFICATION</scope>
</reference>
<reference evidence="3" key="1">
    <citation type="submission" date="2025-08" db="UniProtKB">
        <authorList>
            <consortium name="Ensembl"/>
        </authorList>
    </citation>
    <scope>IDENTIFICATION</scope>
</reference>
<sequence>MISLSSIVSVLVLHRLLFLCNPQPSMASTRHICSVSNSILVKLSKSRLIAHLHSFVPLSTHMSNQLRQSLQSHPSFQGFKTAVHHHLRCGIRSTINKYRETSSVMNKPRTGSPKKPSNKDDRHLKIISLMNREKMSVELTSELAEGSGVIHSSINNMKVTYEVRTEGMCCSTKTSVKKMNTTKRQKYAK</sequence>
<dbReference type="Ensembl" id="ENSEBUT00000005818.1">
    <property type="protein sequence ID" value="ENSEBUP00000005380.1"/>
    <property type="gene ID" value="ENSEBUG00000003672.1"/>
</dbReference>
<evidence type="ECO:0000313" key="4">
    <source>
        <dbReference type="Proteomes" id="UP000694388"/>
    </source>
</evidence>
<accession>A0A8C4NBU2</accession>